<feature type="transmembrane region" description="Helical" evidence="1">
    <location>
        <begin position="352"/>
        <end position="371"/>
    </location>
</feature>
<dbReference type="Gene3D" id="1.10.530.10">
    <property type="match status" value="1"/>
</dbReference>
<evidence type="ECO:0000313" key="2">
    <source>
        <dbReference type="EMBL" id="MDR6216150.1"/>
    </source>
</evidence>
<dbReference type="InterPro" id="IPR052354">
    <property type="entry name" value="Cell_Wall_Dynamics_Protein"/>
</dbReference>
<evidence type="ECO:0000313" key="3">
    <source>
        <dbReference type="Proteomes" id="UP001267710"/>
    </source>
</evidence>
<dbReference type="Proteomes" id="UP001267710">
    <property type="component" value="Unassembled WGS sequence"/>
</dbReference>
<dbReference type="InterPro" id="IPR023346">
    <property type="entry name" value="Lysozyme-like_dom_sf"/>
</dbReference>
<protein>
    <submittedName>
        <fullName evidence="2">Chitinase</fullName>
    </submittedName>
</protein>
<gene>
    <name evidence="2" type="ORF">QE399_003839</name>
</gene>
<dbReference type="PANTHER" id="PTHR34408">
    <property type="entry name" value="FAMILY PROTEIN, PUTATIVE-RELATED"/>
    <property type="match status" value="1"/>
</dbReference>
<keyword evidence="3" id="KW-1185">Reference proteome</keyword>
<reference evidence="2 3" key="1">
    <citation type="submission" date="2023-08" db="EMBL/GenBank/DDBJ databases">
        <title>Functional and genomic diversity of the sorghum phyllosphere microbiome.</title>
        <authorList>
            <person name="Shade A."/>
        </authorList>
    </citation>
    <scope>NUCLEOTIDE SEQUENCE [LARGE SCALE GENOMIC DNA]</scope>
    <source>
        <strain evidence="2 3">SORGH_AS_0335</strain>
    </source>
</reference>
<keyword evidence="1" id="KW-1133">Transmembrane helix</keyword>
<name>A0ABU1IG01_9BURK</name>
<dbReference type="SUPFAM" id="SSF53955">
    <property type="entry name" value="Lysozyme-like"/>
    <property type="match status" value="1"/>
</dbReference>
<dbReference type="RefSeq" id="WP_309831343.1">
    <property type="nucleotide sequence ID" value="NZ_JAVIZX010000001.1"/>
</dbReference>
<organism evidence="2 3">
    <name type="scientific">Paracidovorax wautersii</name>
    <dbReference type="NCBI Taxonomy" id="1177982"/>
    <lineage>
        <taxon>Bacteria</taxon>
        <taxon>Pseudomonadati</taxon>
        <taxon>Pseudomonadota</taxon>
        <taxon>Betaproteobacteria</taxon>
        <taxon>Burkholderiales</taxon>
        <taxon>Comamonadaceae</taxon>
        <taxon>Paracidovorax</taxon>
    </lineage>
</organism>
<keyword evidence="1" id="KW-0812">Transmembrane</keyword>
<accession>A0ABU1IG01</accession>
<keyword evidence="1" id="KW-0472">Membrane</keyword>
<comment type="caution">
    <text evidence="2">The sequence shown here is derived from an EMBL/GenBank/DDBJ whole genome shotgun (WGS) entry which is preliminary data.</text>
</comment>
<proteinExistence type="predicted"/>
<feature type="transmembrane region" description="Helical" evidence="1">
    <location>
        <begin position="320"/>
        <end position="340"/>
    </location>
</feature>
<dbReference type="PANTHER" id="PTHR34408:SF1">
    <property type="entry name" value="GLYCOSYL HYDROLASE FAMILY 19 DOMAIN-CONTAINING PROTEIN HI_1415"/>
    <property type="match status" value="1"/>
</dbReference>
<dbReference type="EMBL" id="JAVIZX010000001">
    <property type="protein sequence ID" value="MDR6216150.1"/>
    <property type="molecule type" value="Genomic_DNA"/>
</dbReference>
<sequence>MTQIITAAALRAAGATQALADRWLNHVTAACGLYGIDTPARVAAFLAQVGHESGGFRYTTELWGPTAAQQRYEGRKDLGNTQPGDGARFKGHGLIQTTGRYNHGRVRDRLRERLGPDVPDFEESPELLALPEWAAVSAADYWDDKGLNVLADAGNFELITRRINGGLNGQADRLARWARVKDALSAGAPDVPVIDLSTPAQPIATTEAPMTPFVAAVLPSLIDLVPKLGKLFSSGSETSERNIKAAEIVVSAAKEAIGARNEQELMETIKADPEAAGAVRAAIEAQWFRLEEVGGGIAAAREANAVYLQPNAPGFWLNPAFWVSAGFLLMPLLILLDMLFVHPDVYNDTLRIQIVTAILALLGVVGAYWLGTSFSSQRKSDSKIAGG</sequence>
<evidence type="ECO:0000256" key="1">
    <source>
        <dbReference type="SAM" id="Phobius"/>
    </source>
</evidence>